<dbReference type="EMBL" id="BAAAOQ010000008">
    <property type="protein sequence ID" value="GAA2195855.1"/>
    <property type="molecule type" value="Genomic_DNA"/>
</dbReference>
<keyword evidence="3" id="KW-1185">Reference proteome</keyword>
<organism evidence="2 3">
    <name type="scientific">Streptomyces bangladeshensis</name>
    <dbReference type="NCBI Taxonomy" id="295352"/>
    <lineage>
        <taxon>Bacteria</taxon>
        <taxon>Bacillati</taxon>
        <taxon>Actinomycetota</taxon>
        <taxon>Actinomycetes</taxon>
        <taxon>Kitasatosporales</taxon>
        <taxon>Streptomycetaceae</taxon>
        <taxon>Streptomyces</taxon>
    </lineage>
</organism>
<sequence length="154" mass="16324">MTITKRATTRAGVLMATAAMALGGLATHAEARSANISSWNSKSDCNAASPYTFCLYYSPNAKNAPYRSKATKIGDLGTKKFTGSKPGGGQKVRNNAASAQNGTACNVGIWYSPQYRGDSNWLAPYKGGNLTSWMRNNEASIAISDHTRCPGIGH</sequence>
<comment type="caution">
    <text evidence="2">The sequence shown here is derived from an EMBL/GenBank/DDBJ whole genome shotgun (WGS) entry which is preliminary data.</text>
</comment>
<dbReference type="Proteomes" id="UP001501391">
    <property type="component" value="Unassembled WGS sequence"/>
</dbReference>
<protein>
    <submittedName>
        <fullName evidence="2">Uncharacterized protein</fullName>
    </submittedName>
</protein>
<evidence type="ECO:0000313" key="2">
    <source>
        <dbReference type="EMBL" id="GAA2195855.1"/>
    </source>
</evidence>
<evidence type="ECO:0000256" key="1">
    <source>
        <dbReference type="SAM" id="SignalP"/>
    </source>
</evidence>
<gene>
    <name evidence="2" type="ORF">GCM10009787_27680</name>
</gene>
<feature type="chain" id="PRO_5046019045" evidence="1">
    <location>
        <begin position="22"/>
        <end position="154"/>
    </location>
</feature>
<feature type="signal peptide" evidence="1">
    <location>
        <begin position="1"/>
        <end position="21"/>
    </location>
</feature>
<proteinExistence type="predicted"/>
<keyword evidence="1" id="KW-0732">Signal</keyword>
<dbReference type="Pfam" id="PF03995">
    <property type="entry name" value="Inhibitor_I36"/>
    <property type="match status" value="1"/>
</dbReference>
<dbReference type="RefSeq" id="WP_059255724.1">
    <property type="nucleotide sequence ID" value="NZ_BAAAOQ010000008.1"/>
</dbReference>
<name>A0ABN3BI73_9ACTN</name>
<accession>A0ABN3BI73</accession>
<evidence type="ECO:0000313" key="3">
    <source>
        <dbReference type="Proteomes" id="UP001501391"/>
    </source>
</evidence>
<reference evidence="2 3" key="1">
    <citation type="journal article" date="2019" name="Int. J. Syst. Evol. Microbiol.">
        <title>The Global Catalogue of Microorganisms (GCM) 10K type strain sequencing project: providing services to taxonomists for standard genome sequencing and annotation.</title>
        <authorList>
            <consortium name="The Broad Institute Genomics Platform"/>
            <consortium name="The Broad Institute Genome Sequencing Center for Infectious Disease"/>
            <person name="Wu L."/>
            <person name="Ma J."/>
        </authorList>
    </citation>
    <scope>NUCLEOTIDE SEQUENCE [LARGE SCALE GENOMIC DNA]</scope>
    <source>
        <strain evidence="2 3">JCM 14924</strain>
    </source>
</reference>